<organism evidence="1 2">
    <name type="scientific">Paenibacillus lentus</name>
    <dbReference type="NCBI Taxonomy" id="1338368"/>
    <lineage>
        <taxon>Bacteria</taxon>
        <taxon>Bacillati</taxon>
        <taxon>Bacillota</taxon>
        <taxon>Bacilli</taxon>
        <taxon>Bacillales</taxon>
        <taxon>Paenibacillaceae</taxon>
        <taxon>Paenibacillus</taxon>
    </lineage>
</organism>
<dbReference type="AlphaFoldDB" id="A0A3S8RPX8"/>
<keyword evidence="2" id="KW-1185">Reference proteome</keyword>
<protein>
    <submittedName>
        <fullName evidence="1">Uncharacterized protein</fullName>
    </submittedName>
</protein>
<evidence type="ECO:0000313" key="1">
    <source>
        <dbReference type="EMBL" id="AZK44988.1"/>
    </source>
</evidence>
<dbReference type="Proteomes" id="UP000273145">
    <property type="component" value="Chromosome"/>
</dbReference>
<reference evidence="1 2" key="1">
    <citation type="submission" date="2018-11" db="EMBL/GenBank/DDBJ databases">
        <title>Genome sequencing of Paenibacillus lentus DSM25539(T).</title>
        <authorList>
            <person name="Kook J.-K."/>
            <person name="Park S.-N."/>
            <person name="Lim Y.K."/>
        </authorList>
    </citation>
    <scope>NUCLEOTIDE SEQUENCE [LARGE SCALE GENOMIC DNA]</scope>
    <source>
        <strain evidence="1 2">DSM 25539</strain>
    </source>
</reference>
<dbReference type="RefSeq" id="WP_125081123.1">
    <property type="nucleotide sequence ID" value="NZ_CP034248.1"/>
</dbReference>
<evidence type="ECO:0000313" key="2">
    <source>
        <dbReference type="Proteomes" id="UP000273145"/>
    </source>
</evidence>
<sequence length="127" mass="14490">MHIEALDYKVQYETVRKMVFINSPEYEFDPSLVEQENLQAARKAAIALPITSDFKVLGFPTGANHAYVFISGRADMYKFDDQYTTSFVEIKDGETKLIAQFVSGPRSTFSHKAGNIEFYGEPLMQQY</sequence>
<proteinExistence type="predicted"/>
<accession>A0A3S8RPX8</accession>
<name>A0A3S8RPX8_9BACL</name>
<dbReference type="KEGG" id="plen:EIM92_01260"/>
<gene>
    <name evidence="1" type="ORF">EIM92_01260</name>
</gene>
<dbReference type="OrthoDB" id="2593413at2"/>
<dbReference type="EMBL" id="CP034248">
    <property type="protein sequence ID" value="AZK44988.1"/>
    <property type="molecule type" value="Genomic_DNA"/>
</dbReference>